<dbReference type="OrthoDB" id="759142at2759"/>
<evidence type="ECO:0000256" key="7">
    <source>
        <dbReference type="ARBA" id="ARBA00023136"/>
    </source>
</evidence>
<dbReference type="GeneID" id="11469262"/>
<evidence type="ECO:0000313" key="11">
    <source>
        <dbReference type="EMBL" id="AET39155.1"/>
    </source>
</evidence>
<comment type="similarity">
    <text evidence="2">Belongs to the EMP24/GP25L family.</text>
</comment>
<feature type="chain" id="PRO_5003510576" description="GOLD domain-containing protein" evidence="9">
    <location>
        <begin position="19"/>
        <end position="209"/>
    </location>
</feature>
<dbReference type="EMBL" id="CP002500">
    <property type="protein sequence ID" value="AET39155.1"/>
    <property type="molecule type" value="Genomic_DNA"/>
</dbReference>
<dbReference type="eggNOG" id="KOG1691">
    <property type="taxonomic scope" value="Eukaryota"/>
</dbReference>
<evidence type="ECO:0000256" key="3">
    <source>
        <dbReference type="ARBA" id="ARBA00022692"/>
    </source>
</evidence>
<evidence type="ECO:0000256" key="8">
    <source>
        <dbReference type="SAM" id="Phobius"/>
    </source>
</evidence>
<feature type="signal peptide" evidence="9">
    <location>
        <begin position="1"/>
        <end position="18"/>
    </location>
</feature>
<reference evidence="12" key="1">
    <citation type="journal article" date="2012" name="G3 (Bethesda)">
        <title>Pichia sorbitophila, an interspecies yeast hybrid reveals early steps of genome resolution following polyploidization.</title>
        <authorList>
            <person name="Leh Louis V."/>
            <person name="Despons L."/>
            <person name="Friedrich A."/>
            <person name="Martin T."/>
            <person name="Durrens P."/>
            <person name="Casaregola S."/>
            <person name="Neuveglise C."/>
            <person name="Fairhead C."/>
            <person name="Marck C."/>
            <person name="Cruz J.A."/>
            <person name="Straub M.L."/>
            <person name="Kugler V."/>
            <person name="Sacerdot C."/>
            <person name="Uzunov Z."/>
            <person name="Thierry A."/>
            <person name="Weiss S."/>
            <person name="Bleykasten C."/>
            <person name="De Montigny J."/>
            <person name="Jacques N."/>
            <person name="Jung P."/>
            <person name="Lemaire M."/>
            <person name="Mallet S."/>
            <person name="Morel G."/>
            <person name="Richard G.F."/>
            <person name="Sarkar A."/>
            <person name="Savel G."/>
            <person name="Schacherer J."/>
            <person name="Seret M.L."/>
            <person name="Talla E."/>
            <person name="Samson G."/>
            <person name="Jubin C."/>
            <person name="Poulain J."/>
            <person name="Vacherie B."/>
            <person name="Barbe V."/>
            <person name="Pelletier E."/>
            <person name="Sherman D.J."/>
            <person name="Westhof E."/>
            <person name="Weissenbach J."/>
            <person name="Baret P.V."/>
            <person name="Wincker P."/>
            <person name="Gaillardin C."/>
            <person name="Dujon B."/>
            <person name="Souciet J.L."/>
        </authorList>
    </citation>
    <scope>NUCLEOTIDE SEQUENCE [LARGE SCALE GENOMIC DNA]</scope>
    <source>
        <strain evidence="12">CBS 270.75 / DBVPG 7215 / KCTC 17166 / NRRL Y-17582</strain>
    </source>
</reference>
<evidence type="ECO:0000256" key="9">
    <source>
        <dbReference type="SAM" id="SignalP"/>
    </source>
</evidence>
<keyword evidence="5" id="KW-0931">ER-Golgi transport</keyword>
<dbReference type="Pfam" id="PF01105">
    <property type="entry name" value="EMP24_GP25L"/>
    <property type="match status" value="1"/>
</dbReference>
<gene>
    <name evidence="11" type="ordered locus">Ecym_4075</name>
</gene>
<protein>
    <recommendedName>
        <fullName evidence="10">GOLD domain-containing protein</fullName>
    </recommendedName>
</protein>
<comment type="subcellular location">
    <subcellularLocation>
        <location evidence="1">Membrane</location>
        <topology evidence="1">Single-pass type I membrane protein</topology>
    </subcellularLocation>
</comment>
<organism evidence="11 12">
    <name type="scientific">Eremothecium cymbalariae (strain CBS 270.75 / DBVPG 7215 / KCTC 17166 / NRRL Y-17582)</name>
    <name type="common">Yeast</name>
    <dbReference type="NCBI Taxonomy" id="931890"/>
    <lineage>
        <taxon>Eukaryota</taxon>
        <taxon>Fungi</taxon>
        <taxon>Dikarya</taxon>
        <taxon>Ascomycota</taxon>
        <taxon>Saccharomycotina</taxon>
        <taxon>Saccharomycetes</taxon>
        <taxon>Saccharomycetales</taxon>
        <taxon>Saccharomycetaceae</taxon>
        <taxon>Eremothecium</taxon>
    </lineage>
</organism>
<name>G8JT02_ERECY</name>
<evidence type="ECO:0000256" key="2">
    <source>
        <dbReference type="ARBA" id="ARBA00007104"/>
    </source>
</evidence>
<keyword evidence="3 8" id="KW-0812">Transmembrane</keyword>
<keyword evidence="5" id="KW-0813">Transport</keyword>
<evidence type="ECO:0000256" key="5">
    <source>
        <dbReference type="ARBA" id="ARBA00022892"/>
    </source>
</evidence>
<dbReference type="FunCoup" id="G8JT02">
    <property type="interactions" value="1097"/>
</dbReference>
<proteinExistence type="inferred from homology"/>
<evidence type="ECO:0000256" key="6">
    <source>
        <dbReference type="ARBA" id="ARBA00022989"/>
    </source>
</evidence>
<dbReference type="GO" id="GO:0006888">
    <property type="term" value="P:endoplasmic reticulum to Golgi vesicle-mediated transport"/>
    <property type="evidence" value="ECO:0007669"/>
    <property type="project" value="EnsemblFungi"/>
</dbReference>
<evidence type="ECO:0000256" key="1">
    <source>
        <dbReference type="ARBA" id="ARBA00004479"/>
    </source>
</evidence>
<dbReference type="STRING" id="931890.G8JT02"/>
<keyword evidence="6 8" id="KW-1133">Transmembrane helix</keyword>
<dbReference type="InterPro" id="IPR009038">
    <property type="entry name" value="GOLD_dom"/>
</dbReference>
<dbReference type="PANTHER" id="PTHR22811">
    <property type="entry name" value="TRANSMEMBRANE EMP24 DOMAIN-CONTAINING PROTEIN"/>
    <property type="match status" value="1"/>
</dbReference>
<dbReference type="Proteomes" id="UP000006790">
    <property type="component" value="Chromosome 4"/>
</dbReference>
<dbReference type="GO" id="GO:0016020">
    <property type="term" value="C:membrane"/>
    <property type="evidence" value="ECO:0007669"/>
    <property type="project" value="UniProtKB-SubCell"/>
</dbReference>
<keyword evidence="12" id="KW-1185">Reference proteome</keyword>
<accession>G8JT02</accession>
<dbReference type="InterPro" id="IPR015720">
    <property type="entry name" value="Emp24-like"/>
</dbReference>
<dbReference type="HOGENOM" id="CLU_066963_3_0_1"/>
<feature type="transmembrane region" description="Helical" evidence="8">
    <location>
        <begin position="180"/>
        <end position="199"/>
    </location>
</feature>
<keyword evidence="4 9" id="KW-0732">Signal</keyword>
<evidence type="ECO:0000259" key="10">
    <source>
        <dbReference type="SMART" id="SM01190"/>
    </source>
</evidence>
<dbReference type="AlphaFoldDB" id="G8JT02"/>
<dbReference type="OMA" id="DVFEACF"/>
<keyword evidence="7 8" id="KW-0472">Membrane</keyword>
<feature type="domain" description="GOLD" evidence="10">
    <location>
        <begin position="18"/>
        <end position="204"/>
    </location>
</feature>
<evidence type="ECO:0000256" key="4">
    <source>
        <dbReference type="ARBA" id="ARBA00022729"/>
    </source>
</evidence>
<sequence>MKYSVISVLFALFSTVCALHLDMVAQTIPEQVCIRDFVMQGQLVIVSVTSDGQVNDGQILSLDVFDRMGNQYREKKDFAGNIRVTFTPSYTTSFDICLKNEAQIAGRSLSRQVEVDIEIGSEARDWSRIQTAEKLKPVEVELRKIEELTDEIADEFNYLKSREERLRDTNESTNRRVRNFSALVIFVFISLGVWQINYLKKYFRAKHII</sequence>
<dbReference type="RefSeq" id="XP_003645972.1">
    <property type="nucleotide sequence ID" value="XM_003645924.1"/>
</dbReference>
<dbReference type="GO" id="GO:0030134">
    <property type="term" value="C:COPII-coated ER to Golgi transport vesicle"/>
    <property type="evidence" value="ECO:0007669"/>
    <property type="project" value="EnsemblFungi"/>
</dbReference>
<dbReference type="InParanoid" id="G8JT02"/>
<dbReference type="SMART" id="SM01190">
    <property type="entry name" value="EMP24_GP25L"/>
    <property type="match status" value="1"/>
</dbReference>
<evidence type="ECO:0000313" key="12">
    <source>
        <dbReference type="Proteomes" id="UP000006790"/>
    </source>
</evidence>
<dbReference type="KEGG" id="erc:Ecym_4075"/>